<evidence type="ECO:0000313" key="1">
    <source>
        <dbReference type="EMBL" id="BBA36582.1"/>
    </source>
</evidence>
<dbReference type="InterPro" id="IPR007922">
    <property type="entry name" value="DciA-like"/>
</dbReference>
<dbReference type="Pfam" id="PF05258">
    <property type="entry name" value="DciA"/>
    <property type="match status" value="1"/>
</dbReference>
<keyword evidence="2" id="KW-1185">Reference proteome</keyword>
<gene>
    <name evidence="1" type="ORF">sS8_4652</name>
</gene>
<dbReference type="AlphaFoldDB" id="A0A250KYB8"/>
<organism evidence="1 2">
    <name type="scientific">Methylocaldum marinum</name>
    <dbReference type="NCBI Taxonomy" id="1432792"/>
    <lineage>
        <taxon>Bacteria</taxon>
        <taxon>Pseudomonadati</taxon>
        <taxon>Pseudomonadota</taxon>
        <taxon>Gammaproteobacteria</taxon>
        <taxon>Methylococcales</taxon>
        <taxon>Methylococcaceae</taxon>
        <taxon>Methylocaldum</taxon>
    </lineage>
</organism>
<sequence>MLDLVKRALPGFLAVHCVDCVIKPDRLILYVDSAAWASQIRFYAPQLLSKLEQSTGFRPKDLQIRNFVASIGENFGRPRIVPPPVFIAELLKNSALSASSGEIKDSLLRLSATVGALRDTAQGKENR</sequence>
<name>A0A250KYB8_9GAMM</name>
<evidence type="ECO:0000313" key="2">
    <source>
        <dbReference type="Proteomes" id="UP000266313"/>
    </source>
</evidence>
<dbReference type="KEGG" id="mmai:sS8_4652"/>
<dbReference type="EMBL" id="AP017928">
    <property type="protein sequence ID" value="BBA36582.1"/>
    <property type="molecule type" value="Genomic_DNA"/>
</dbReference>
<protein>
    <recommendedName>
        <fullName evidence="3">DUF721 domain-containing protein</fullName>
    </recommendedName>
</protein>
<accession>A0A250KYB8</accession>
<reference evidence="1 2" key="1">
    <citation type="submission" date="2016-12" db="EMBL/GenBank/DDBJ databases">
        <title>Genome sequencing of Methylocaldum marinum.</title>
        <authorList>
            <person name="Takeuchi M."/>
            <person name="Kamagata Y."/>
            <person name="Hiraoka S."/>
            <person name="Oshima K."/>
            <person name="Hattori M."/>
            <person name="Iwasaki W."/>
        </authorList>
    </citation>
    <scope>NUCLEOTIDE SEQUENCE [LARGE SCALE GENOMIC DNA]</scope>
    <source>
        <strain evidence="1 2">S8</strain>
    </source>
</reference>
<proteinExistence type="predicted"/>
<dbReference type="Proteomes" id="UP000266313">
    <property type="component" value="Chromosome"/>
</dbReference>
<evidence type="ECO:0008006" key="3">
    <source>
        <dbReference type="Google" id="ProtNLM"/>
    </source>
</evidence>